<dbReference type="EMBL" id="BJZV01000023">
    <property type="protein sequence ID" value="GEP11831.1"/>
    <property type="molecule type" value="Genomic_DNA"/>
</dbReference>
<name>A0A512JPF4_9HYPH</name>
<dbReference type="RefSeq" id="WP_147048241.1">
    <property type="nucleotide sequence ID" value="NZ_BJZV01000023.1"/>
</dbReference>
<dbReference type="AlphaFoldDB" id="A0A512JPF4"/>
<comment type="caution">
    <text evidence="1">The sequence shown here is derived from an EMBL/GenBank/DDBJ whole genome shotgun (WGS) entry which is preliminary data.</text>
</comment>
<dbReference type="OrthoDB" id="8456901at2"/>
<organism evidence="1 2">
    <name type="scientific">Methylobacterium gnaphalii</name>
    <dbReference type="NCBI Taxonomy" id="1010610"/>
    <lineage>
        <taxon>Bacteria</taxon>
        <taxon>Pseudomonadati</taxon>
        <taxon>Pseudomonadota</taxon>
        <taxon>Alphaproteobacteria</taxon>
        <taxon>Hyphomicrobiales</taxon>
        <taxon>Methylobacteriaceae</taxon>
        <taxon>Methylobacterium</taxon>
    </lineage>
</organism>
<sequence>MDFAQLAPVSKAEAAAAGVAVAPVASPAAAPSVAPVSVEPIAALPEEEPQFLDEEVRRRVVLLDHPMRFAGREYRAIHLRRMAARDVGRYFEQLAELAAKDPGAKLLFPIFYHEDGSPVPPKVLDRLDASDDERVIEEAQDFLPPRLRRLKA</sequence>
<evidence type="ECO:0000313" key="2">
    <source>
        <dbReference type="Proteomes" id="UP000321750"/>
    </source>
</evidence>
<protein>
    <submittedName>
        <fullName evidence="1">Uncharacterized protein</fullName>
    </submittedName>
</protein>
<accession>A0A512JPF4</accession>
<dbReference type="Proteomes" id="UP000321750">
    <property type="component" value="Unassembled WGS sequence"/>
</dbReference>
<keyword evidence="2" id="KW-1185">Reference proteome</keyword>
<evidence type="ECO:0000313" key="1">
    <source>
        <dbReference type="EMBL" id="GEP11831.1"/>
    </source>
</evidence>
<reference evidence="1 2" key="1">
    <citation type="submission" date="2019-07" db="EMBL/GenBank/DDBJ databases">
        <title>Whole genome shotgun sequence of Methylobacterium gnaphalii NBRC 107716.</title>
        <authorList>
            <person name="Hosoyama A."/>
            <person name="Uohara A."/>
            <person name="Ohji S."/>
            <person name="Ichikawa N."/>
        </authorList>
    </citation>
    <scope>NUCLEOTIDE SEQUENCE [LARGE SCALE GENOMIC DNA]</scope>
    <source>
        <strain evidence="1 2">NBRC 107716</strain>
    </source>
</reference>
<gene>
    <name evidence="1" type="ORF">MGN01_36760</name>
</gene>
<proteinExistence type="predicted"/>